<sequence>MQKLKQAWLAYHPVVHLLMGGTVFVMLTQMMSMPFLAIYLSETTTLGPAAIGGIIGAGPLAGTFGGFLGGVLSDMFGRKRLMILSMLTMAISFMVFVMVSDPLALLLISLLKGLASSIYGTVSKALMGDLTPADKRFRVFSNRYMAVNIGLTIGPVFGAFLGIAGSGTAFWMTAFSYLLFAFVLHVACRKYGVGDGVAKEGMDDAEEKPSLRQMGQVLYRDAALLAFVIGGILLVTVHGQMSVTLSQYLSGNIAEGVALFGVMMSANGLTVVLLQIPLTRLVERYSLFSRIVAGALLMAIGEIGFATSAGWSWFVAAMVVFTLGEILIIPAEYAQIDQITPARMRGTYYGAQSISELGSFLGPWVGGMILFAYGGPVMFSFMAFLAVFSLLFYWLGRQIYVKRQAQAFVVMKKSVDA</sequence>
<evidence type="ECO:0000256" key="7">
    <source>
        <dbReference type="SAM" id="Phobius"/>
    </source>
</evidence>
<dbReference type="RefSeq" id="WP_122912063.1">
    <property type="nucleotide sequence ID" value="NZ_RHHT01000003.1"/>
</dbReference>
<evidence type="ECO:0000256" key="5">
    <source>
        <dbReference type="ARBA" id="ARBA00022989"/>
    </source>
</evidence>
<evidence type="ECO:0000256" key="6">
    <source>
        <dbReference type="ARBA" id="ARBA00023136"/>
    </source>
</evidence>
<feature type="transmembrane region" description="Helical" evidence="7">
    <location>
        <begin position="81"/>
        <end position="99"/>
    </location>
</feature>
<feature type="transmembrane region" description="Helical" evidence="7">
    <location>
        <begin position="169"/>
        <end position="188"/>
    </location>
</feature>
<keyword evidence="4 7" id="KW-0812">Transmembrane</keyword>
<feature type="transmembrane region" description="Helical" evidence="7">
    <location>
        <begin position="7"/>
        <end position="27"/>
    </location>
</feature>
<feature type="transmembrane region" description="Helical" evidence="7">
    <location>
        <begin position="257"/>
        <end position="275"/>
    </location>
</feature>
<dbReference type="Gene3D" id="1.20.1250.20">
    <property type="entry name" value="MFS general substrate transporter like domains"/>
    <property type="match status" value="1"/>
</dbReference>
<dbReference type="GO" id="GO:0005886">
    <property type="term" value="C:plasma membrane"/>
    <property type="evidence" value="ECO:0007669"/>
    <property type="project" value="UniProtKB-SubCell"/>
</dbReference>
<evidence type="ECO:0000256" key="1">
    <source>
        <dbReference type="ARBA" id="ARBA00004651"/>
    </source>
</evidence>
<dbReference type="InterPro" id="IPR011701">
    <property type="entry name" value="MFS"/>
</dbReference>
<dbReference type="SUPFAM" id="SSF103473">
    <property type="entry name" value="MFS general substrate transporter"/>
    <property type="match status" value="1"/>
</dbReference>
<evidence type="ECO:0000313" key="10">
    <source>
        <dbReference type="Proteomes" id="UP000281915"/>
    </source>
</evidence>
<keyword evidence="2" id="KW-0813">Transport</keyword>
<dbReference type="EMBL" id="RHHT01000003">
    <property type="protein sequence ID" value="RNB85555.1"/>
    <property type="molecule type" value="Genomic_DNA"/>
</dbReference>
<comment type="subcellular location">
    <subcellularLocation>
        <location evidence="1">Cell membrane</location>
        <topology evidence="1">Multi-pass membrane protein</topology>
    </subcellularLocation>
</comment>
<gene>
    <name evidence="9" type="ORF">EDM58_03235</name>
</gene>
<feature type="transmembrane region" description="Helical" evidence="7">
    <location>
        <begin position="379"/>
        <end position="396"/>
    </location>
</feature>
<dbReference type="Proteomes" id="UP000281915">
    <property type="component" value="Unassembled WGS sequence"/>
</dbReference>
<dbReference type="InterPro" id="IPR036259">
    <property type="entry name" value="MFS_trans_sf"/>
</dbReference>
<keyword evidence="5 7" id="KW-1133">Transmembrane helix</keyword>
<evidence type="ECO:0000256" key="4">
    <source>
        <dbReference type="ARBA" id="ARBA00022692"/>
    </source>
</evidence>
<evidence type="ECO:0000259" key="8">
    <source>
        <dbReference type="PROSITE" id="PS50850"/>
    </source>
</evidence>
<feature type="transmembrane region" description="Helical" evidence="7">
    <location>
        <begin position="47"/>
        <end position="69"/>
    </location>
</feature>
<comment type="caution">
    <text evidence="9">The sequence shown here is derived from an EMBL/GenBank/DDBJ whole genome shotgun (WGS) entry which is preliminary data.</text>
</comment>
<reference evidence="9 10" key="1">
    <citation type="submission" date="2018-10" db="EMBL/GenBank/DDBJ databases">
        <title>Phylogenomics of Brevibacillus.</title>
        <authorList>
            <person name="Dunlap C."/>
        </authorList>
    </citation>
    <scope>NUCLEOTIDE SEQUENCE [LARGE SCALE GENOMIC DNA]</scope>
    <source>
        <strain evidence="9 10">JCM 15085</strain>
    </source>
</reference>
<protein>
    <submittedName>
        <fullName evidence="9">MFS transporter</fullName>
    </submittedName>
</protein>
<feature type="transmembrane region" description="Helical" evidence="7">
    <location>
        <begin position="354"/>
        <end position="373"/>
    </location>
</feature>
<feature type="transmembrane region" description="Helical" evidence="7">
    <location>
        <begin position="311"/>
        <end position="333"/>
    </location>
</feature>
<dbReference type="InterPro" id="IPR020846">
    <property type="entry name" value="MFS_dom"/>
</dbReference>
<name>A0A3M8DE28_9BACL</name>
<evidence type="ECO:0000256" key="2">
    <source>
        <dbReference type="ARBA" id="ARBA00022448"/>
    </source>
</evidence>
<feature type="transmembrane region" description="Helical" evidence="7">
    <location>
        <begin position="105"/>
        <end position="122"/>
    </location>
</feature>
<evidence type="ECO:0000256" key="3">
    <source>
        <dbReference type="ARBA" id="ARBA00022475"/>
    </source>
</evidence>
<dbReference type="Pfam" id="PF07690">
    <property type="entry name" value="MFS_1"/>
    <property type="match status" value="1"/>
</dbReference>
<proteinExistence type="predicted"/>
<evidence type="ECO:0000313" key="9">
    <source>
        <dbReference type="EMBL" id="RNB85555.1"/>
    </source>
</evidence>
<dbReference type="GO" id="GO:0022857">
    <property type="term" value="F:transmembrane transporter activity"/>
    <property type="evidence" value="ECO:0007669"/>
    <property type="project" value="InterPro"/>
</dbReference>
<feature type="transmembrane region" description="Helical" evidence="7">
    <location>
        <begin position="217"/>
        <end position="237"/>
    </location>
</feature>
<dbReference type="InterPro" id="IPR005829">
    <property type="entry name" value="Sugar_transporter_CS"/>
</dbReference>
<feature type="transmembrane region" description="Helical" evidence="7">
    <location>
        <begin position="143"/>
        <end position="163"/>
    </location>
</feature>
<organism evidence="9 10">
    <name type="scientific">Brevibacillus panacihumi</name>
    <dbReference type="NCBI Taxonomy" id="497735"/>
    <lineage>
        <taxon>Bacteria</taxon>
        <taxon>Bacillati</taxon>
        <taxon>Bacillota</taxon>
        <taxon>Bacilli</taxon>
        <taxon>Bacillales</taxon>
        <taxon>Paenibacillaceae</taxon>
        <taxon>Brevibacillus</taxon>
    </lineage>
</organism>
<feature type="domain" description="Major facilitator superfamily (MFS) profile" evidence="8">
    <location>
        <begin position="8"/>
        <end position="401"/>
    </location>
</feature>
<dbReference type="AlphaFoldDB" id="A0A3M8DE28"/>
<dbReference type="InterPro" id="IPR050171">
    <property type="entry name" value="MFS_Transporters"/>
</dbReference>
<accession>A0A3M8DE28</accession>
<dbReference type="PROSITE" id="PS00216">
    <property type="entry name" value="SUGAR_TRANSPORT_1"/>
    <property type="match status" value="1"/>
</dbReference>
<keyword evidence="3" id="KW-1003">Cell membrane</keyword>
<dbReference type="PROSITE" id="PS50850">
    <property type="entry name" value="MFS"/>
    <property type="match status" value="1"/>
</dbReference>
<feature type="transmembrane region" description="Helical" evidence="7">
    <location>
        <begin position="287"/>
        <end position="305"/>
    </location>
</feature>
<dbReference type="PANTHER" id="PTHR23517">
    <property type="entry name" value="RESISTANCE PROTEIN MDTM, PUTATIVE-RELATED-RELATED"/>
    <property type="match status" value="1"/>
</dbReference>
<keyword evidence="6 7" id="KW-0472">Membrane</keyword>
<dbReference type="PANTHER" id="PTHR23517:SF10">
    <property type="entry name" value="MAJOR FACILITATOR SUPERFAMILY (MFS) PROFILE DOMAIN-CONTAINING PROTEIN"/>
    <property type="match status" value="1"/>
</dbReference>